<evidence type="ECO:0000256" key="1">
    <source>
        <dbReference type="ARBA" id="ARBA00001936"/>
    </source>
</evidence>
<dbReference type="AlphaFoldDB" id="A0A835IYH5"/>
<dbReference type="Gene3D" id="3.90.79.10">
    <property type="entry name" value="Nucleoside Triphosphate Pyrophosphohydrolase"/>
    <property type="match status" value="1"/>
</dbReference>
<name>A0A835IYH5_9MAGN</name>
<dbReference type="PANTHER" id="PTHR16099:SF5">
    <property type="entry name" value="NUCLEOTIDE TRIPHOSPHATE DIPHOSPHATASE NUDT15"/>
    <property type="match status" value="1"/>
</dbReference>
<dbReference type="InterPro" id="IPR020476">
    <property type="entry name" value="Nudix_hydrolase"/>
</dbReference>
<dbReference type="PROSITE" id="PS51462">
    <property type="entry name" value="NUDIX"/>
    <property type="match status" value="1"/>
</dbReference>
<comment type="caution">
    <text evidence="10">The sequence shown here is derived from an EMBL/GenBank/DDBJ whole genome shotgun (WGS) entry which is preliminary data.</text>
</comment>
<evidence type="ECO:0000256" key="5">
    <source>
        <dbReference type="ARBA" id="ARBA00022801"/>
    </source>
</evidence>
<comment type="cofactor">
    <cofactor evidence="2">
        <name>Mg(2+)</name>
        <dbReference type="ChEBI" id="CHEBI:18420"/>
    </cofactor>
</comment>
<organism evidence="10 11">
    <name type="scientific">Coptis chinensis</name>
    <dbReference type="NCBI Taxonomy" id="261450"/>
    <lineage>
        <taxon>Eukaryota</taxon>
        <taxon>Viridiplantae</taxon>
        <taxon>Streptophyta</taxon>
        <taxon>Embryophyta</taxon>
        <taxon>Tracheophyta</taxon>
        <taxon>Spermatophyta</taxon>
        <taxon>Magnoliopsida</taxon>
        <taxon>Ranunculales</taxon>
        <taxon>Ranunculaceae</taxon>
        <taxon>Coptidoideae</taxon>
        <taxon>Coptis</taxon>
    </lineage>
</organism>
<dbReference type="GO" id="GO:0005829">
    <property type="term" value="C:cytosol"/>
    <property type="evidence" value="ECO:0007669"/>
    <property type="project" value="TreeGrafter"/>
</dbReference>
<dbReference type="GO" id="GO:0008413">
    <property type="term" value="F:8-oxo-7,8-dihydroguanosine triphosphate pyrophosphatase activity"/>
    <property type="evidence" value="ECO:0007669"/>
    <property type="project" value="UniProtKB-ARBA"/>
</dbReference>
<keyword evidence="4" id="KW-0479">Metal-binding</keyword>
<evidence type="ECO:0000256" key="2">
    <source>
        <dbReference type="ARBA" id="ARBA00001946"/>
    </source>
</evidence>
<reference evidence="10 11" key="1">
    <citation type="submission" date="2020-10" db="EMBL/GenBank/DDBJ databases">
        <title>The Coptis chinensis genome and diversification of protoberbering-type alkaloids.</title>
        <authorList>
            <person name="Wang B."/>
            <person name="Shu S."/>
            <person name="Song C."/>
            <person name="Liu Y."/>
        </authorList>
    </citation>
    <scope>NUCLEOTIDE SEQUENCE [LARGE SCALE GENOMIC DNA]</scope>
    <source>
        <strain evidence="10">HL-2020</strain>
        <tissue evidence="10">Leaf</tissue>
    </source>
</reference>
<dbReference type="GO" id="GO:0006203">
    <property type="term" value="P:dGTP catabolic process"/>
    <property type="evidence" value="ECO:0007669"/>
    <property type="project" value="TreeGrafter"/>
</dbReference>
<sequence>MVVWFSAEESGMENSNSSNCSSNSQDLVPRVALVVFLLKGKSVLLGKRLSSIGHSTFALPGGHLEFGETFEDCAAREVKEETGLDIQKIEFLTVTNNVFLEEPKPYHYVTIFVRASLKDPLQTPQNLEPNKCAGWDWYQWNDLPEPLFRPLEVMVQSAFNPFPESQ</sequence>
<proteinExistence type="inferred from homology"/>
<keyword evidence="7" id="KW-0464">Manganese</keyword>
<dbReference type="InterPro" id="IPR015797">
    <property type="entry name" value="NUDIX_hydrolase-like_dom_sf"/>
</dbReference>
<evidence type="ECO:0000313" key="10">
    <source>
        <dbReference type="EMBL" id="KAF9626059.1"/>
    </source>
</evidence>
<dbReference type="CDD" id="cd04678">
    <property type="entry name" value="NUDIX_MTH2_Nudt15"/>
    <property type="match status" value="1"/>
</dbReference>
<dbReference type="GO" id="GO:0046872">
    <property type="term" value="F:metal ion binding"/>
    <property type="evidence" value="ECO:0007669"/>
    <property type="project" value="UniProtKB-KW"/>
</dbReference>
<dbReference type="Pfam" id="PF00293">
    <property type="entry name" value="NUDIX"/>
    <property type="match status" value="1"/>
</dbReference>
<evidence type="ECO:0000313" key="11">
    <source>
        <dbReference type="Proteomes" id="UP000631114"/>
    </source>
</evidence>
<dbReference type="GO" id="GO:0035539">
    <property type="term" value="F:8-oxo-7,8-dihydrodeoxyguanosine triphosphate pyrophosphatase activity"/>
    <property type="evidence" value="ECO:0007669"/>
    <property type="project" value="TreeGrafter"/>
</dbReference>
<comment type="cofactor">
    <cofactor evidence="1">
        <name>Mn(2+)</name>
        <dbReference type="ChEBI" id="CHEBI:29035"/>
    </cofactor>
</comment>
<dbReference type="GO" id="GO:0006950">
    <property type="term" value="P:response to stress"/>
    <property type="evidence" value="ECO:0007669"/>
    <property type="project" value="UniProtKB-ARBA"/>
</dbReference>
<dbReference type="OrthoDB" id="447842at2759"/>
<dbReference type="PANTHER" id="PTHR16099">
    <property type="entry name" value="8-OXO-DGTP DIPHOSPHATES NUDT15"/>
    <property type="match status" value="1"/>
</dbReference>
<keyword evidence="11" id="KW-1185">Reference proteome</keyword>
<protein>
    <recommendedName>
        <fullName evidence="9">Nudix hydrolase domain-containing protein</fullName>
    </recommendedName>
</protein>
<dbReference type="EMBL" id="JADFTS010000001">
    <property type="protein sequence ID" value="KAF9626059.1"/>
    <property type="molecule type" value="Genomic_DNA"/>
</dbReference>
<dbReference type="FunFam" id="3.90.79.10:FF:000034">
    <property type="entry name" value="Nucleotide triphosphate diphosphatase NUDT15"/>
    <property type="match status" value="1"/>
</dbReference>
<evidence type="ECO:0000256" key="3">
    <source>
        <dbReference type="ARBA" id="ARBA00005582"/>
    </source>
</evidence>
<dbReference type="PRINTS" id="PR00502">
    <property type="entry name" value="NUDIXFAMILY"/>
</dbReference>
<comment type="similarity">
    <text evidence="3 8">Belongs to the Nudix hydrolase family.</text>
</comment>
<dbReference type="SUPFAM" id="SSF55811">
    <property type="entry name" value="Nudix"/>
    <property type="match status" value="1"/>
</dbReference>
<evidence type="ECO:0000256" key="7">
    <source>
        <dbReference type="ARBA" id="ARBA00023211"/>
    </source>
</evidence>
<evidence type="ECO:0000256" key="4">
    <source>
        <dbReference type="ARBA" id="ARBA00022723"/>
    </source>
</evidence>
<dbReference type="InterPro" id="IPR000086">
    <property type="entry name" value="NUDIX_hydrolase_dom"/>
</dbReference>
<accession>A0A835IYH5</accession>
<keyword evidence="5 8" id="KW-0378">Hydrolase</keyword>
<evidence type="ECO:0000256" key="8">
    <source>
        <dbReference type="RuleBase" id="RU003476"/>
    </source>
</evidence>
<dbReference type="InterPro" id="IPR020084">
    <property type="entry name" value="NUDIX_hydrolase_CS"/>
</dbReference>
<evidence type="ECO:0000259" key="9">
    <source>
        <dbReference type="PROSITE" id="PS51462"/>
    </source>
</evidence>
<evidence type="ECO:0000256" key="6">
    <source>
        <dbReference type="ARBA" id="ARBA00022842"/>
    </source>
</evidence>
<dbReference type="PROSITE" id="PS00893">
    <property type="entry name" value="NUDIX_BOX"/>
    <property type="match status" value="1"/>
</dbReference>
<feature type="domain" description="Nudix hydrolase" evidence="9">
    <location>
        <begin position="28"/>
        <end position="161"/>
    </location>
</feature>
<keyword evidence="6" id="KW-0460">Magnesium</keyword>
<dbReference type="Proteomes" id="UP000631114">
    <property type="component" value="Unassembled WGS sequence"/>
</dbReference>
<gene>
    <name evidence="10" type="ORF">IFM89_030727</name>
</gene>